<evidence type="ECO:0000313" key="10">
    <source>
        <dbReference type="EMBL" id="EKX45206.1"/>
    </source>
</evidence>
<dbReference type="InterPro" id="IPR001341">
    <property type="entry name" value="Asp_kinase"/>
</dbReference>
<dbReference type="EMBL" id="JH993000">
    <property type="protein sequence ID" value="EKX45206.1"/>
    <property type="molecule type" value="Genomic_DNA"/>
</dbReference>
<gene>
    <name evidence="10" type="ORF">GUITHDRAFT_108847</name>
</gene>
<feature type="compositionally biased region" description="Polar residues" evidence="8">
    <location>
        <begin position="342"/>
        <end position="355"/>
    </location>
</feature>
<dbReference type="GO" id="GO:0004072">
    <property type="term" value="F:aspartate kinase activity"/>
    <property type="evidence" value="ECO:0007669"/>
    <property type="project" value="UniProtKB-EC"/>
</dbReference>
<comment type="pathway">
    <text evidence="7">Amino-acid biosynthesis; L-lysine biosynthesis via DAP pathway; (S)-tetrahydrodipicolinate from L-aspartate: step 1/4.</text>
</comment>
<dbReference type="Pfam" id="PF00696">
    <property type="entry name" value="AA_kinase"/>
    <property type="match status" value="1"/>
</dbReference>
<proteinExistence type="inferred from homology"/>
<evidence type="ECO:0000256" key="1">
    <source>
        <dbReference type="ARBA" id="ARBA00010122"/>
    </source>
</evidence>
<keyword evidence="7" id="KW-0028">Amino-acid biosynthesis</keyword>
<keyword evidence="12" id="KW-1185">Reference proteome</keyword>
<dbReference type="HOGENOM" id="CLU_009116_6_0_1"/>
<evidence type="ECO:0000256" key="4">
    <source>
        <dbReference type="ARBA" id="ARBA00022741"/>
    </source>
</evidence>
<comment type="pathway">
    <text evidence="7">Amino-acid biosynthesis; L-threonine biosynthesis; L-threonine from L-aspartate: step 1/5.</text>
</comment>
<accession>L1J9J9</accession>
<reference evidence="10 12" key="1">
    <citation type="journal article" date="2012" name="Nature">
        <title>Algal genomes reveal evolutionary mosaicism and the fate of nucleomorphs.</title>
        <authorList>
            <consortium name="DOE Joint Genome Institute"/>
            <person name="Curtis B.A."/>
            <person name="Tanifuji G."/>
            <person name="Burki F."/>
            <person name="Gruber A."/>
            <person name="Irimia M."/>
            <person name="Maruyama S."/>
            <person name="Arias M.C."/>
            <person name="Ball S.G."/>
            <person name="Gile G.H."/>
            <person name="Hirakawa Y."/>
            <person name="Hopkins J.F."/>
            <person name="Kuo A."/>
            <person name="Rensing S.A."/>
            <person name="Schmutz J."/>
            <person name="Symeonidi A."/>
            <person name="Elias M."/>
            <person name="Eveleigh R.J."/>
            <person name="Herman E.K."/>
            <person name="Klute M.J."/>
            <person name="Nakayama T."/>
            <person name="Obornik M."/>
            <person name="Reyes-Prieto A."/>
            <person name="Armbrust E.V."/>
            <person name="Aves S.J."/>
            <person name="Beiko R.G."/>
            <person name="Coutinho P."/>
            <person name="Dacks J.B."/>
            <person name="Durnford D.G."/>
            <person name="Fast N.M."/>
            <person name="Green B.R."/>
            <person name="Grisdale C.J."/>
            <person name="Hempel F."/>
            <person name="Henrissat B."/>
            <person name="Hoppner M.P."/>
            <person name="Ishida K."/>
            <person name="Kim E."/>
            <person name="Koreny L."/>
            <person name="Kroth P.G."/>
            <person name="Liu Y."/>
            <person name="Malik S.B."/>
            <person name="Maier U.G."/>
            <person name="McRose D."/>
            <person name="Mock T."/>
            <person name="Neilson J.A."/>
            <person name="Onodera N.T."/>
            <person name="Poole A.M."/>
            <person name="Pritham E.J."/>
            <person name="Richards T.A."/>
            <person name="Rocap G."/>
            <person name="Roy S.W."/>
            <person name="Sarai C."/>
            <person name="Schaack S."/>
            <person name="Shirato S."/>
            <person name="Slamovits C.H."/>
            <person name="Spencer D.F."/>
            <person name="Suzuki S."/>
            <person name="Worden A.Z."/>
            <person name="Zauner S."/>
            <person name="Barry K."/>
            <person name="Bell C."/>
            <person name="Bharti A.K."/>
            <person name="Crow J.A."/>
            <person name="Grimwood J."/>
            <person name="Kramer R."/>
            <person name="Lindquist E."/>
            <person name="Lucas S."/>
            <person name="Salamov A."/>
            <person name="McFadden G.I."/>
            <person name="Lane C.E."/>
            <person name="Keeling P.J."/>
            <person name="Gray M.W."/>
            <person name="Grigoriev I.V."/>
            <person name="Archibald J.M."/>
        </authorList>
    </citation>
    <scope>NUCLEOTIDE SEQUENCE</scope>
    <source>
        <strain evidence="10 12">CCMP2712</strain>
    </source>
</reference>
<keyword evidence="3" id="KW-0808">Transferase</keyword>
<evidence type="ECO:0000256" key="2">
    <source>
        <dbReference type="ARBA" id="ARBA00013059"/>
    </source>
</evidence>
<dbReference type="Gene3D" id="3.30.70.260">
    <property type="match status" value="2"/>
</dbReference>
<evidence type="ECO:0000313" key="11">
    <source>
        <dbReference type="EnsemblProtists" id="EKX45206"/>
    </source>
</evidence>
<dbReference type="SUPFAM" id="SSF53633">
    <property type="entry name" value="Carbamate kinase-like"/>
    <property type="match status" value="1"/>
</dbReference>
<dbReference type="SUPFAM" id="SSF55021">
    <property type="entry name" value="ACT-like"/>
    <property type="match status" value="2"/>
</dbReference>
<dbReference type="OMA" id="YEIWTDV"/>
<dbReference type="KEGG" id="gtt:GUITHDRAFT_108847"/>
<dbReference type="GO" id="GO:0009089">
    <property type="term" value="P:lysine biosynthetic process via diaminopimelate"/>
    <property type="evidence" value="ECO:0007669"/>
    <property type="project" value="UniProtKB-UniPathway"/>
</dbReference>
<dbReference type="UniPathway" id="UPA00051">
    <property type="reaction ID" value="UER00462"/>
</dbReference>
<reference evidence="12" key="2">
    <citation type="submission" date="2012-11" db="EMBL/GenBank/DDBJ databases">
        <authorList>
            <person name="Kuo A."/>
            <person name="Curtis B.A."/>
            <person name="Tanifuji G."/>
            <person name="Burki F."/>
            <person name="Gruber A."/>
            <person name="Irimia M."/>
            <person name="Maruyama S."/>
            <person name="Arias M.C."/>
            <person name="Ball S.G."/>
            <person name="Gile G.H."/>
            <person name="Hirakawa Y."/>
            <person name="Hopkins J.F."/>
            <person name="Rensing S.A."/>
            <person name="Schmutz J."/>
            <person name="Symeonidi A."/>
            <person name="Elias M."/>
            <person name="Eveleigh R.J."/>
            <person name="Herman E.K."/>
            <person name="Klute M.J."/>
            <person name="Nakayama T."/>
            <person name="Obornik M."/>
            <person name="Reyes-Prieto A."/>
            <person name="Armbrust E.V."/>
            <person name="Aves S.J."/>
            <person name="Beiko R.G."/>
            <person name="Coutinho P."/>
            <person name="Dacks J.B."/>
            <person name="Durnford D.G."/>
            <person name="Fast N.M."/>
            <person name="Green B.R."/>
            <person name="Grisdale C."/>
            <person name="Hempe F."/>
            <person name="Henrissat B."/>
            <person name="Hoppner M.P."/>
            <person name="Ishida K.-I."/>
            <person name="Kim E."/>
            <person name="Koreny L."/>
            <person name="Kroth P.G."/>
            <person name="Liu Y."/>
            <person name="Malik S.-B."/>
            <person name="Maier U.G."/>
            <person name="McRose D."/>
            <person name="Mock T."/>
            <person name="Neilson J.A."/>
            <person name="Onodera N.T."/>
            <person name="Poole A.M."/>
            <person name="Pritham E.J."/>
            <person name="Richards T.A."/>
            <person name="Rocap G."/>
            <person name="Roy S.W."/>
            <person name="Sarai C."/>
            <person name="Schaack S."/>
            <person name="Shirato S."/>
            <person name="Slamovits C.H."/>
            <person name="Spencer D.F."/>
            <person name="Suzuki S."/>
            <person name="Worden A.Z."/>
            <person name="Zauner S."/>
            <person name="Barry K."/>
            <person name="Bell C."/>
            <person name="Bharti A.K."/>
            <person name="Crow J.A."/>
            <person name="Grimwood J."/>
            <person name="Kramer R."/>
            <person name="Lindquist E."/>
            <person name="Lucas S."/>
            <person name="Salamov A."/>
            <person name="McFadden G.I."/>
            <person name="Lane C.E."/>
            <person name="Keeling P.J."/>
            <person name="Gray M.W."/>
            <person name="Grigoriev I.V."/>
            <person name="Archibald J.M."/>
        </authorList>
    </citation>
    <scope>NUCLEOTIDE SEQUENCE</scope>
    <source>
        <strain evidence="12">CCMP2712</strain>
    </source>
</reference>
<dbReference type="InterPro" id="IPR001048">
    <property type="entry name" value="Asp/Glu/Uridylate_kinase"/>
</dbReference>
<dbReference type="InterPro" id="IPR045865">
    <property type="entry name" value="ACT-like_dom_sf"/>
</dbReference>
<name>L1J9J9_GUITC</name>
<dbReference type="EC" id="2.7.2.4" evidence="2"/>
<dbReference type="RefSeq" id="XP_005832186.1">
    <property type="nucleotide sequence ID" value="XM_005832129.1"/>
</dbReference>
<dbReference type="Gene3D" id="3.40.1160.10">
    <property type="entry name" value="Acetylglutamate kinase-like"/>
    <property type="match status" value="1"/>
</dbReference>
<feature type="domain" description="Aspartate/glutamate/uridylate kinase" evidence="9">
    <location>
        <begin position="23"/>
        <end position="310"/>
    </location>
</feature>
<comment type="similarity">
    <text evidence="1">Belongs to the aspartokinase family.</text>
</comment>
<dbReference type="PaxDb" id="55529-EKX45206"/>
<evidence type="ECO:0000259" key="9">
    <source>
        <dbReference type="Pfam" id="PF00696"/>
    </source>
</evidence>
<dbReference type="InterPro" id="IPR036393">
    <property type="entry name" value="AceGlu_kinase-like_sf"/>
</dbReference>
<dbReference type="Proteomes" id="UP000011087">
    <property type="component" value="Unassembled WGS sequence"/>
</dbReference>
<dbReference type="PANTHER" id="PTHR21499">
    <property type="entry name" value="ASPARTATE KINASE"/>
    <property type="match status" value="1"/>
</dbReference>
<keyword evidence="5" id="KW-0418">Kinase</keyword>
<dbReference type="NCBIfam" id="TIGR00657">
    <property type="entry name" value="asp_kinases"/>
    <property type="match status" value="1"/>
</dbReference>
<dbReference type="GO" id="GO:0009090">
    <property type="term" value="P:homoserine biosynthetic process"/>
    <property type="evidence" value="ECO:0007669"/>
    <property type="project" value="TreeGrafter"/>
</dbReference>
<dbReference type="InterPro" id="IPR018042">
    <property type="entry name" value="Aspartate_kinase_CS"/>
</dbReference>
<dbReference type="GO" id="GO:0009088">
    <property type="term" value="P:threonine biosynthetic process"/>
    <property type="evidence" value="ECO:0007669"/>
    <property type="project" value="UniProtKB-UniPathway"/>
</dbReference>
<evidence type="ECO:0000256" key="5">
    <source>
        <dbReference type="ARBA" id="ARBA00022777"/>
    </source>
</evidence>
<evidence type="ECO:0000256" key="3">
    <source>
        <dbReference type="ARBA" id="ARBA00022679"/>
    </source>
</evidence>
<dbReference type="PANTHER" id="PTHR21499:SF59">
    <property type="entry name" value="ASPARTOKINASE"/>
    <property type="match status" value="1"/>
</dbReference>
<dbReference type="PROSITE" id="PS00324">
    <property type="entry name" value="ASPARTOKINASE"/>
    <property type="match status" value="1"/>
</dbReference>
<dbReference type="UniPathway" id="UPA00050">
    <property type="reaction ID" value="UER00461"/>
</dbReference>
<sequence length="592" mass="64284">MGSDAEGSAGDAHEERIVGKKPWVVLKFGGTSVSFGTSWIQIVNRVKQLLPDYRIILVLSALSQVTNRLEKCLQEAVGQEELTSLAWVEETHRRLAKECGLESSALREVTERITELGDLLQGLSMIQEVSPKLQARICSYGEQMSTRLAIQILKHNNIKASLVQAGDLLVTDTHLTAPDTDKYLNANVFPKCDPVWAETVIESKVGPADVIVTQGFVAKNAKGESCLLGRGGSDTSGSLFAALVSAHHLEIWTDVYGMFSGDPRKMPHARLIQRISSREAQELATSGAKVLHPRCIAPAAMYGVPIEIRNTMDPDSEYTVITVDDFCKPCEDKNGGMKKDAQNSASRSPLSQSPFASPRNGPSALGWNSAGPKTSGMGIRRMTHNDLTELDTRPPAFAGVVAQPGCVMLTLTTMEMWGATGFLYRCFAPFHDFSISVDHVATSQSGISVTTSHIPGGIEGDAFKGLMQALEELGEVEVCYHVAVVTVVGRRIRERLPDLGKAMSAFEGMQVLMVSASSEDVAMSFVVHEEKAQLLAEVLHHHLIPVHGGDEMFGPTWKAIKDRDLARRLSQDEAEAAAAARDAQEALRSLQI</sequence>
<dbReference type="GeneID" id="17301909"/>
<evidence type="ECO:0000256" key="6">
    <source>
        <dbReference type="ARBA" id="ARBA00022840"/>
    </source>
</evidence>
<dbReference type="GO" id="GO:0005829">
    <property type="term" value="C:cytosol"/>
    <property type="evidence" value="ECO:0007669"/>
    <property type="project" value="TreeGrafter"/>
</dbReference>
<evidence type="ECO:0000256" key="8">
    <source>
        <dbReference type="SAM" id="MobiDB-lite"/>
    </source>
</evidence>
<keyword evidence="6" id="KW-0067">ATP-binding</keyword>
<dbReference type="OrthoDB" id="4323675at2759"/>
<dbReference type="GO" id="GO:0005524">
    <property type="term" value="F:ATP binding"/>
    <property type="evidence" value="ECO:0007669"/>
    <property type="project" value="UniProtKB-KW"/>
</dbReference>
<reference evidence="11" key="3">
    <citation type="submission" date="2016-03" db="UniProtKB">
        <authorList>
            <consortium name="EnsemblProtists"/>
        </authorList>
    </citation>
    <scope>IDENTIFICATION</scope>
</reference>
<evidence type="ECO:0000313" key="12">
    <source>
        <dbReference type="Proteomes" id="UP000011087"/>
    </source>
</evidence>
<comment type="pathway">
    <text evidence="7">Amino-acid biosynthesis; L-methionine biosynthesis via de novo pathway; L-homoserine from L-aspartate: step 1/3.</text>
</comment>
<evidence type="ECO:0000256" key="7">
    <source>
        <dbReference type="RuleBase" id="RU004249"/>
    </source>
</evidence>
<organism evidence="10">
    <name type="scientific">Guillardia theta (strain CCMP2712)</name>
    <name type="common">Cryptophyte</name>
    <dbReference type="NCBI Taxonomy" id="905079"/>
    <lineage>
        <taxon>Eukaryota</taxon>
        <taxon>Cryptophyceae</taxon>
        <taxon>Pyrenomonadales</taxon>
        <taxon>Geminigeraceae</taxon>
        <taxon>Guillardia</taxon>
    </lineage>
</organism>
<dbReference type="AlphaFoldDB" id="L1J9J9"/>
<dbReference type="eggNOG" id="KOG0456">
    <property type="taxonomic scope" value="Eukaryota"/>
</dbReference>
<dbReference type="UniPathway" id="UPA00034">
    <property type="reaction ID" value="UER00015"/>
</dbReference>
<feature type="region of interest" description="Disordered" evidence="8">
    <location>
        <begin position="334"/>
        <end position="379"/>
    </location>
</feature>
<dbReference type="STRING" id="905079.L1J9J9"/>
<keyword evidence="4" id="KW-0547">Nucleotide-binding</keyword>
<protein>
    <recommendedName>
        <fullName evidence="2">aspartate kinase</fullName>
        <ecNumber evidence="2">2.7.2.4</ecNumber>
    </recommendedName>
</protein>
<dbReference type="EnsemblProtists" id="EKX45206">
    <property type="protein sequence ID" value="EKX45206"/>
    <property type="gene ID" value="GUITHDRAFT_108847"/>
</dbReference>